<evidence type="ECO:0000313" key="1">
    <source>
        <dbReference type="EMBL" id="RKX70357.1"/>
    </source>
</evidence>
<evidence type="ECO:0008006" key="3">
    <source>
        <dbReference type="Google" id="ProtNLM"/>
    </source>
</evidence>
<comment type="caution">
    <text evidence="1">The sequence shown here is derived from an EMBL/GenBank/DDBJ whole genome shotgun (WGS) entry which is preliminary data.</text>
</comment>
<dbReference type="PROSITE" id="PS51257">
    <property type="entry name" value="PROKAR_LIPOPROTEIN"/>
    <property type="match status" value="1"/>
</dbReference>
<proteinExistence type="predicted"/>
<name>A0A660SHZ8_UNCT6</name>
<dbReference type="EMBL" id="QNBD01000139">
    <property type="protein sequence ID" value="RKX70357.1"/>
    <property type="molecule type" value="Genomic_DNA"/>
</dbReference>
<organism evidence="1 2">
    <name type="scientific">candidate division TA06 bacterium</name>
    <dbReference type="NCBI Taxonomy" id="2250710"/>
    <lineage>
        <taxon>Bacteria</taxon>
        <taxon>Bacteria division TA06</taxon>
    </lineage>
</organism>
<accession>A0A660SHZ8</accession>
<sequence length="138" mass="14998">MRKFISFVLLSVLIVVSCDIQPIPVSNCKISGTVNINDSSSPIGTIISLETSVGFPVKSIEIVNLSGNFIMTGISPGDYKIFAGLDMDNDGIDDYSGYYGNNNPEVITLFSGDSLSVQITIYKNSRRDRHEIIPCGNK</sequence>
<dbReference type="AlphaFoldDB" id="A0A660SHZ8"/>
<dbReference type="Proteomes" id="UP000271125">
    <property type="component" value="Unassembled WGS sequence"/>
</dbReference>
<gene>
    <name evidence="1" type="ORF">DRP43_03445</name>
</gene>
<reference evidence="1 2" key="1">
    <citation type="submission" date="2018-06" db="EMBL/GenBank/DDBJ databases">
        <title>Extensive metabolic versatility and redundancy in microbially diverse, dynamic hydrothermal sediments.</title>
        <authorList>
            <person name="Dombrowski N."/>
            <person name="Teske A."/>
            <person name="Baker B.J."/>
        </authorList>
    </citation>
    <scope>NUCLEOTIDE SEQUENCE [LARGE SCALE GENOMIC DNA]</scope>
    <source>
        <strain evidence="1">B10_G13</strain>
    </source>
</reference>
<protein>
    <recommendedName>
        <fullName evidence="3">Carboxypeptidase regulatory-like domain-containing protein</fullName>
    </recommendedName>
</protein>
<evidence type="ECO:0000313" key="2">
    <source>
        <dbReference type="Proteomes" id="UP000271125"/>
    </source>
</evidence>